<dbReference type="Gene3D" id="1.20.120.1370">
    <property type="entry name" value="Regulator of RNA polymerase sigma(70) subunit, domain 4"/>
    <property type="match status" value="1"/>
</dbReference>
<keyword evidence="5" id="KW-1185">Reference proteome</keyword>
<dbReference type="NCBIfam" id="NF008723">
    <property type="entry name" value="PRK11718.1"/>
    <property type="match status" value="1"/>
</dbReference>
<evidence type="ECO:0000256" key="2">
    <source>
        <dbReference type="ARBA" id="ARBA00023163"/>
    </source>
</evidence>
<dbReference type="InterPro" id="IPR007448">
    <property type="entry name" value="Sigma70_reg_Rsd_AlgQ"/>
</dbReference>
<sequence length="160" mass="18393">MLEGCKSAKERWGGVSELIDNWLNERQNMIVLYCSMTGVDHQSNDDRPLQEKLRRFCQLLVDYVSAGHFEIYEQLQREAMEFGDEEALSRSGQLFPAIQKNTEACLDFNDRCEKLGSIPELQKMLSHIGETLEERFSLEDQLIAILHNAHREEASQMVAG</sequence>
<comment type="similarity">
    <text evidence="3">Belongs to the Rsd/AlgQ family.</text>
</comment>
<dbReference type="PIRSF" id="PIRSF016548">
    <property type="entry name" value="Rsd_AlgQ"/>
    <property type="match status" value="1"/>
</dbReference>
<evidence type="ECO:0000313" key="4">
    <source>
        <dbReference type="EMBL" id="MCL6271183.1"/>
    </source>
</evidence>
<gene>
    <name evidence="4" type="primary">rsd</name>
    <name evidence="4" type="ORF">M3P05_14750</name>
</gene>
<organism evidence="4 5">
    <name type="scientific">Parendozoicomonas callyspongiae</name>
    <dbReference type="NCBI Taxonomy" id="2942213"/>
    <lineage>
        <taxon>Bacteria</taxon>
        <taxon>Pseudomonadati</taxon>
        <taxon>Pseudomonadota</taxon>
        <taxon>Gammaproteobacteria</taxon>
        <taxon>Oceanospirillales</taxon>
        <taxon>Endozoicomonadaceae</taxon>
        <taxon>Parendozoicomonas</taxon>
    </lineage>
</organism>
<dbReference type="EMBL" id="JAMFLX010000021">
    <property type="protein sequence ID" value="MCL6271183.1"/>
    <property type="molecule type" value="Genomic_DNA"/>
</dbReference>
<dbReference type="Pfam" id="PF04353">
    <property type="entry name" value="Rsd_AlgQ"/>
    <property type="match status" value="1"/>
</dbReference>
<proteinExistence type="inferred from homology"/>
<evidence type="ECO:0000256" key="3">
    <source>
        <dbReference type="RuleBase" id="RU004409"/>
    </source>
</evidence>
<protein>
    <submittedName>
        <fullName evidence="4">Sigma D regulator</fullName>
    </submittedName>
</protein>
<name>A0ABT0PL67_9GAMM</name>
<keyword evidence="1 3" id="KW-0805">Transcription regulation</keyword>
<reference evidence="4 5" key="1">
    <citation type="submission" date="2022-05" db="EMBL/GenBank/DDBJ databases">
        <authorList>
            <person name="Park J.-S."/>
        </authorList>
    </citation>
    <scope>NUCLEOTIDE SEQUENCE [LARGE SCALE GENOMIC DNA]</scope>
    <source>
        <strain evidence="4 5">2012CJ34-2</strain>
    </source>
</reference>
<evidence type="ECO:0000313" key="5">
    <source>
        <dbReference type="Proteomes" id="UP001203338"/>
    </source>
</evidence>
<comment type="caution">
    <text evidence="4">The sequence shown here is derived from an EMBL/GenBank/DDBJ whole genome shotgun (WGS) entry which is preliminary data.</text>
</comment>
<dbReference type="InterPro" id="IPR038309">
    <property type="entry name" value="Rsd/AlgQ_sf"/>
</dbReference>
<evidence type="ECO:0000256" key="1">
    <source>
        <dbReference type="ARBA" id="ARBA00023015"/>
    </source>
</evidence>
<accession>A0ABT0PL67</accession>
<dbReference type="Proteomes" id="UP001203338">
    <property type="component" value="Unassembled WGS sequence"/>
</dbReference>
<keyword evidence="2 3" id="KW-0804">Transcription</keyword>